<dbReference type="PANTHER" id="PTHR12110:SF21">
    <property type="entry name" value="XYLOSE ISOMERASE-LIKE TIM BARREL DOMAIN-CONTAINING PROTEIN"/>
    <property type="match status" value="1"/>
</dbReference>
<dbReference type="PANTHER" id="PTHR12110">
    <property type="entry name" value="HYDROXYPYRUVATE ISOMERASE"/>
    <property type="match status" value="1"/>
</dbReference>
<keyword evidence="3" id="KW-1185">Reference proteome</keyword>
<feature type="domain" description="Xylose isomerase-like TIM barrel" evidence="1">
    <location>
        <begin position="24"/>
        <end position="246"/>
    </location>
</feature>
<evidence type="ECO:0000313" key="2">
    <source>
        <dbReference type="EMBL" id="GAA0729685.1"/>
    </source>
</evidence>
<evidence type="ECO:0000259" key="1">
    <source>
        <dbReference type="Pfam" id="PF01261"/>
    </source>
</evidence>
<dbReference type="EMBL" id="BAAACF010000006">
    <property type="protein sequence ID" value="GAA0729685.1"/>
    <property type="molecule type" value="Genomic_DNA"/>
</dbReference>
<accession>A0ABN1J637</accession>
<protein>
    <submittedName>
        <fullName evidence="2">Sugar phosphate isomerase/epimerase</fullName>
    </submittedName>
</protein>
<sequence>MTKDNIGVFSWFGYIMPLEERLSIIKNSGFNAVAIWWEDEEGDVIIKKEEIPRLVKKAGLFIENIHAPFCDINSLWSENENLRREIVEKHIQWLKDCKEFNIPVMVMHISEDFKVKEPNNIGLESMREIVNAAEECGVKVAIENTDNNALISYILENLNSKSLGLCFDTSHNEISHNNEINLLKNYGDRLFATHISDNDGLKDRHWVPFDGTINWEEFTKDFPKDYKGCFSLEICARTKDKTLSPEDYMTKAYKRIGNLKNLFD</sequence>
<dbReference type="GO" id="GO:0016853">
    <property type="term" value="F:isomerase activity"/>
    <property type="evidence" value="ECO:0007669"/>
    <property type="project" value="UniProtKB-KW"/>
</dbReference>
<name>A0ABN1J637_9CLOT</name>
<reference evidence="2 3" key="1">
    <citation type="journal article" date="2019" name="Int. J. Syst. Evol. Microbiol.">
        <title>The Global Catalogue of Microorganisms (GCM) 10K type strain sequencing project: providing services to taxonomists for standard genome sequencing and annotation.</title>
        <authorList>
            <consortium name="The Broad Institute Genomics Platform"/>
            <consortium name="The Broad Institute Genome Sequencing Center for Infectious Disease"/>
            <person name="Wu L."/>
            <person name="Ma J."/>
        </authorList>
    </citation>
    <scope>NUCLEOTIDE SEQUENCE [LARGE SCALE GENOMIC DNA]</scope>
    <source>
        <strain evidence="2 3">JCM 1405</strain>
    </source>
</reference>
<dbReference type="InterPro" id="IPR036237">
    <property type="entry name" value="Xyl_isomerase-like_sf"/>
</dbReference>
<dbReference type="Gene3D" id="3.20.20.150">
    <property type="entry name" value="Divalent-metal-dependent TIM barrel enzymes"/>
    <property type="match status" value="1"/>
</dbReference>
<comment type="caution">
    <text evidence="2">The sequence shown here is derived from an EMBL/GenBank/DDBJ whole genome shotgun (WGS) entry which is preliminary data.</text>
</comment>
<dbReference type="SUPFAM" id="SSF51658">
    <property type="entry name" value="Xylose isomerase-like"/>
    <property type="match status" value="1"/>
</dbReference>
<dbReference type="Pfam" id="PF01261">
    <property type="entry name" value="AP_endonuc_2"/>
    <property type="match status" value="1"/>
</dbReference>
<evidence type="ECO:0000313" key="3">
    <source>
        <dbReference type="Proteomes" id="UP001500339"/>
    </source>
</evidence>
<dbReference type="InterPro" id="IPR050312">
    <property type="entry name" value="IolE/XylAMocC-like"/>
</dbReference>
<dbReference type="Proteomes" id="UP001500339">
    <property type="component" value="Unassembled WGS sequence"/>
</dbReference>
<dbReference type="InterPro" id="IPR013022">
    <property type="entry name" value="Xyl_isomerase-like_TIM-brl"/>
</dbReference>
<proteinExistence type="predicted"/>
<organism evidence="2 3">
    <name type="scientific">Clostridium malenominatum</name>
    <dbReference type="NCBI Taxonomy" id="1539"/>
    <lineage>
        <taxon>Bacteria</taxon>
        <taxon>Bacillati</taxon>
        <taxon>Bacillota</taxon>
        <taxon>Clostridia</taxon>
        <taxon>Eubacteriales</taxon>
        <taxon>Clostridiaceae</taxon>
        <taxon>Clostridium</taxon>
    </lineage>
</organism>
<keyword evidence="2" id="KW-0413">Isomerase</keyword>
<gene>
    <name evidence="2" type="ORF">GCM10008905_30050</name>
</gene>